<evidence type="ECO:0000313" key="3">
    <source>
        <dbReference type="Proteomes" id="UP000076532"/>
    </source>
</evidence>
<feature type="compositionally biased region" description="Low complexity" evidence="1">
    <location>
        <begin position="228"/>
        <end position="251"/>
    </location>
</feature>
<protein>
    <submittedName>
        <fullName evidence="2">Uncharacterized protein</fullName>
    </submittedName>
</protein>
<sequence length="251" mass="27896">MSTSAVARNLHASQYKPTRLALDLVKNIIAKRGPIETKTLYELSQKAQLTPAQLQENALEQQAMASGRPGVADQLHPVRSISFLKRSIMPVLLELNEVEKVHVRHKVRSPIPNVPEAADAAPLPRVEVSSWPWQIKQLKAPKPKEIFEPASIAAALGKDADWGHLNKRRRRRREEKINVSLKWANDLNKIRRTVAVEKAENAHRQQVEKAPEIRQARLEKKAIEESAKQAQLAEAASAPPSAPGGQQPSAP</sequence>
<dbReference type="OrthoDB" id="2587968at2759"/>
<keyword evidence="3" id="KW-1185">Reference proteome</keyword>
<dbReference type="Proteomes" id="UP000076532">
    <property type="component" value="Unassembled WGS sequence"/>
</dbReference>
<feature type="region of interest" description="Disordered" evidence="1">
    <location>
        <begin position="221"/>
        <end position="251"/>
    </location>
</feature>
<dbReference type="AlphaFoldDB" id="A0A165X7X5"/>
<accession>A0A165X7X5</accession>
<reference evidence="2 3" key="1">
    <citation type="journal article" date="2016" name="Mol. Biol. Evol.">
        <title>Comparative Genomics of Early-Diverging Mushroom-Forming Fungi Provides Insights into the Origins of Lignocellulose Decay Capabilities.</title>
        <authorList>
            <person name="Nagy L.G."/>
            <person name="Riley R."/>
            <person name="Tritt A."/>
            <person name="Adam C."/>
            <person name="Daum C."/>
            <person name="Floudas D."/>
            <person name="Sun H."/>
            <person name="Yadav J.S."/>
            <person name="Pangilinan J."/>
            <person name="Larsson K.H."/>
            <person name="Matsuura K."/>
            <person name="Barry K."/>
            <person name="Labutti K."/>
            <person name="Kuo R."/>
            <person name="Ohm R.A."/>
            <person name="Bhattacharya S.S."/>
            <person name="Shirouzu T."/>
            <person name="Yoshinaga Y."/>
            <person name="Martin F.M."/>
            <person name="Grigoriev I.V."/>
            <person name="Hibbett D.S."/>
        </authorList>
    </citation>
    <scope>NUCLEOTIDE SEQUENCE [LARGE SCALE GENOMIC DNA]</scope>
    <source>
        <strain evidence="2 3">CBS 109695</strain>
    </source>
</reference>
<dbReference type="EMBL" id="KV417725">
    <property type="protein sequence ID" value="KZP08294.1"/>
    <property type="molecule type" value="Genomic_DNA"/>
</dbReference>
<evidence type="ECO:0000313" key="2">
    <source>
        <dbReference type="EMBL" id="KZP08294.1"/>
    </source>
</evidence>
<proteinExistence type="predicted"/>
<name>A0A165X7X5_9AGAM</name>
<gene>
    <name evidence="2" type="ORF">FIBSPDRAFT_1052507</name>
</gene>
<organism evidence="2 3">
    <name type="scientific">Athelia psychrophila</name>
    <dbReference type="NCBI Taxonomy" id="1759441"/>
    <lineage>
        <taxon>Eukaryota</taxon>
        <taxon>Fungi</taxon>
        <taxon>Dikarya</taxon>
        <taxon>Basidiomycota</taxon>
        <taxon>Agaricomycotina</taxon>
        <taxon>Agaricomycetes</taxon>
        <taxon>Agaricomycetidae</taxon>
        <taxon>Atheliales</taxon>
        <taxon>Atheliaceae</taxon>
        <taxon>Athelia</taxon>
    </lineage>
</organism>
<evidence type="ECO:0000256" key="1">
    <source>
        <dbReference type="SAM" id="MobiDB-lite"/>
    </source>
</evidence>